<dbReference type="Proteomes" id="UP000054279">
    <property type="component" value="Unassembled WGS sequence"/>
</dbReference>
<protein>
    <submittedName>
        <fullName evidence="1">Uncharacterized protein</fullName>
    </submittedName>
</protein>
<reference evidence="1 2" key="1">
    <citation type="submission" date="2014-06" db="EMBL/GenBank/DDBJ databases">
        <title>Evolutionary Origins and Diversification of the Mycorrhizal Mutualists.</title>
        <authorList>
            <consortium name="DOE Joint Genome Institute"/>
            <consortium name="Mycorrhizal Genomics Consortium"/>
            <person name="Kohler A."/>
            <person name="Kuo A."/>
            <person name="Nagy L.G."/>
            <person name="Floudas D."/>
            <person name="Copeland A."/>
            <person name="Barry K.W."/>
            <person name="Cichocki N."/>
            <person name="Veneault-Fourrey C."/>
            <person name="LaButti K."/>
            <person name="Lindquist E.A."/>
            <person name="Lipzen A."/>
            <person name="Lundell T."/>
            <person name="Morin E."/>
            <person name="Murat C."/>
            <person name="Riley R."/>
            <person name="Ohm R."/>
            <person name="Sun H."/>
            <person name="Tunlid A."/>
            <person name="Henrissat B."/>
            <person name="Grigoriev I.V."/>
            <person name="Hibbett D.S."/>
            <person name="Martin F."/>
        </authorList>
    </citation>
    <scope>NUCLEOTIDE SEQUENCE [LARGE SCALE GENOMIC DNA]</scope>
    <source>
        <strain evidence="1 2">SS14</strain>
    </source>
</reference>
<gene>
    <name evidence="1" type="ORF">M422DRAFT_259516</name>
</gene>
<dbReference type="HOGENOM" id="CLU_2428483_0_0_1"/>
<evidence type="ECO:0000313" key="2">
    <source>
        <dbReference type="Proteomes" id="UP000054279"/>
    </source>
</evidence>
<organism evidence="1 2">
    <name type="scientific">Sphaerobolus stellatus (strain SS14)</name>
    <dbReference type="NCBI Taxonomy" id="990650"/>
    <lineage>
        <taxon>Eukaryota</taxon>
        <taxon>Fungi</taxon>
        <taxon>Dikarya</taxon>
        <taxon>Basidiomycota</taxon>
        <taxon>Agaricomycotina</taxon>
        <taxon>Agaricomycetes</taxon>
        <taxon>Phallomycetidae</taxon>
        <taxon>Geastrales</taxon>
        <taxon>Sphaerobolaceae</taxon>
        <taxon>Sphaerobolus</taxon>
    </lineage>
</organism>
<accession>A0A0C9V8T1</accession>
<name>A0A0C9V8T1_SPHS4</name>
<keyword evidence="2" id="KW-1185">Reference proteome</keyword>
<dbReference type="AlphaFoldDB" id="A0A0C9V8T1"/>
<dbReference type="EMBL" id="KN837165">
    <property type="protein sequence ID" value="KIJ37902.1"/>
    <property type="molecule type" value="Genomic_DNA"/>
</dbReference>
<evidence type="ECO:0000313" key="1">
    <source>
        <dbReference type="EMBL" id="KIJ37902.1"/>
    </source>
</evidence>
<sequence length="91" mass="10656">MRWKFQEYVTQPLGQIRTLTHLRLSLHPGMGFTMSQSKRRICENENAYQARIYKRVCGADTTSAFEVLSKASGRYPDMVLMEEMFGFWNGR</sequence>
<proteinExistence type="predicted"/>